<dbReference type="Pfam" id="PF12730">
    <property type="entry name" value="ABC2_membrane_4"/>
    <property type="match status" value="1"/>
</dbReference>
<dbReference type="PANTHER" id="PTHR43471:SF14">
    <property type="entry name" value="ABC-2 TYPE TRANSPORT SYSTEM PERMEASE PROTEIN"/>
    <property type="match status" value="1"/>
</dbReference>
<reference evidence="2" key="2">
    <citation type="submission" date="2020-09" db="EMBL/GenBank/DDBJ databases">
        <authorList>
            <person name="Sun Q."/>
            <person name="Zhou Y."/>
        </authorList>
    </citation>
    <scope>NUCLEOTIDE SEQUENCE</scope>
    <source>
        <strain evidence="2">CGMCC 1.15343</strain>
    </source>
</reference>
<dbReference type="InterPro" id="IPR021913">
    <property type="entry name" value="DUF3526"/>
</dbReference>
<feature type="transmembrane region" description="Helical" evidence="1">
    <location>
        <begin position="243"/>
        <end position="263"/>
    </location>
</feature>
<feature type="transmembrane region" description="Helical" evidence="1">
    <location>
        <begin position="21"/>
        <end position="41"/>
    </location>
</feature>
<organism evidence="2 3">
    <name type="scientific">Pedobacter quisquiliarum</name>
    <dbReference type="NCBI Taxonomy" id="1834438"/>
    <lineage>
        <taxon>Bacteria</taxon>
        <taxon>Pseudomonadati</taxon>
        <taxon>Bacteroidota</taxon>
        <taxon>Sphingobacteriia</taxon>
        <taxon>Sphingobacteriales</taxon>
        <taxon>Sphingobacteriaceae</taxon>
        <taxon>Pedobacter</taxon>
    </lineage>
</organism>
<feature type="transmembrane region" description="Helical" evidence="1">
    <location>
        <begin position="213"/>
        <end position="236"/>
    </location>
</feature>
<dbReference type="AlphaFoldDB" id="A0A916U1D0"/>
<reference evidence="2" key="1">
    <citation type="journal article" date="2014" name="Int. J. Syst. Evol. Microbiol.">
        <title>Complete genome sequence of Corynebacterium casei LMG S-19264T (=DSM 44701T), isolated from a smear-ripened cheese.</title>
        <authorList>
            <consortium name="US DOE Joint Genome Institute (JGI-PGF)"/>
            <person name="Walter F."/>
            <person name="Albersmeier A."/>
            <person name="Kalinowski J."/>
            <person name="Ruckert C."/>
        </authorList>
    </citation>
    <scope>NUCLEOTIDE SEQUENCE</scope>
    <source>
        <strain evidence="2">CGMCC 1.15343</strain>
    </source>
</reference>
<accession>A0A916U1D0</accession>
<name>A0A916U1D0_9SPHI</name>
<feature type="transmembrane region" description="Helical" evidence="1">
    <location>
        <begin position="136"/>
        <end position="156"/>
    </location>
</feature>
<evidence type="ECO:0000256" key="1">
    <source>
        <dbReference type="SAM" id="Phobius"/>
    </source>
</evidence>
<sequence length="460" mass="51878">MKQLRILLHFEWLNFKTEKSLVAFCLLMLLSGFYGIFSGHYELKKQRNKIAGLEQIYQANIREMGEKFPDSADAGDIGYYHSAFAKNHPDNWAALAIGQRDVSPAYLKIRLLAVQNQLYNSENTNPLKLATGSFDLSFVMVFLLPLFIIAISFNLLSAEKEQGTLRLLLAQPLKLSTLFLAKIIFRFLLIAAMVILLSITALLWTGAAPDLRALYWLLAILLYAIFWLGTSCAIAALQRSSAFNAISLLGVWLMLAVIAPVLINAATDISKPVQEGLQLTMVQREAVHGGWDKPKAETMDRFFKHYPQYSNTGSVEGAFKWKWYYAFQELGDRSVETLYKAYRQKMLDRLSLASNLSVVSPPAKLQEVLNGIAGTELQQHLDFIAGTKAYHDRLKAFYYPYLYQDRAFQHADFAKEPQYSFTAAPDYTKSASGILVLLAANVLVSLLAIFMFKTNTKELK</sequence>
<dbReference type="GO" id="GO:0140359">
    <property type="term" value="F:ABC-type transporter activity"/>
    <property type="evidence" value="ECO:0007669"/>
    <property type="project" value="InterPro"/>
</dbReference>
<gene>
    <name evidence="2" type="ORF">GCM10011387_06410</name>
</gene>
<dbReference type="Pfam" id="PF12040">
    <property type="entry name" value="DUF3526"/>
    <property type="match status" value="1"/>
</dbReference>
<evidence type="ECO:0000313" key="2">
    <source>
        <dbReference type="EMBL" id="GGC55505.1"/>
    </source>
</evidence>
<keyword evidence="1" id="KW-0812">Transmembrane</keyword>
<keyword evidence="1" id="KW-1133">Transmembrane helix</keyword>
<dbReference type="RefSeq" id="WP_188625397.1">
    <property type="nucleotide sequence ID" value="NZ_BMIL01000002.1"/>
</dbReference>
<evidence type="ECO:0000313" key="3">
    <source>
        <dbReference type="Proteomes" id="UP000651668"/>
    </source>
</evidence>
<keyword evidence="3" id="KW-1185">Reference proteome</keyword>
<keyword evidence="1" id="KW-0472">Membrane</keyword>
<dbReference type="PANTHER" id="PTHR43471">
    <property type="entry name" value="ABC TRANSPORTER PERMEASE"/>
    <property type="match status" value="1"/>
</dbReference>
<comment type="caution">
    <text evidence="2">The sequence shown here is derived from an EMBL/GenBank/DDBJ whole genome shotgun (WGS) entry which is preliminary data.</text>
</comment>
<feature type="transmembrane region" description="Helical" evidence="1">
    <location>
        <begin position="431"/>
        <end position="452"/>
    </location>
</feature>
<protein>
    <submittedName>
        <fullName evidence="2">ABC transporter permease</fullName>
    </submittedName>
</protein>
<proteinExistence type="predicted"/>
<dbReference type="EMBL" id="BMIL01000002">
    <property type="protein sequence ID" value="GGC55505.1"/>
    <property type="molecule type" value="Genomic_DNA"/>
</dbReference>
<dbReference type="GO" id="GO:0016020">
    <property type="term" value="C:membrane"/>
    <property type="evidence" value="ECO:0007669"/>
    <property type="project" value="UniProtKB-SubCell"/>
</dbReference>
<feature type="transmembrane region" description="Helical" evidence="1">
    <location>
        <begin position="183"/>
        <end position="207"/>
    </location>
</feature>
<dbReference type="Proteomes" id="UP000651668">
    <property type="component" value="Unassembled WGS sequence"/>
</dbReference>